<sequence length="522" mass="55943">MATSIGIDLGTTYSCVIHYSSEGVETVVASASGGELTPSVVHISESGEATVGDDAKRLLTRDPDNVIVGIKRKMGTDHPLEYAGRTLTPEAVSALILTRLAEDAAVALRVPRDELRAVITVPAYFGVAEKEATAAAARIAGVDCPELLPEPVAAAYAYGWGTDAATTSLVYDLGGGTFDAAVVGLEGGRYRVWAVDGESHLGGLDWDGRIQDLLWEEVAALEGGDELRYEEDVIAAVETASEKVKRQLTGAFTVTERIRFRGRTISITLTRERFEEVTRDLLLRSLTASERAMDAARRAGAPAVSRILLVGGSTRMPMVRDALSRHFGVDVELTDPDRAVARGAAILSEQLLASQDRRAITVHGIRRMAAGMARVTSVLPRSVGVLVCTSREPYSETPHVVHIVHANAPLPIVRQEHAVATIVPNQRRARIQLYEQGGNEASPRVEDNRMLIEGEITDIPPGPAGTKVALRISVSIDGRITLEAMTGDGTRPLVVEAFMHGVLDESELRAQRAVAGSLRVMG</sequence>
<keyword evidence="5" id="KW-0346">Stress response</keyword>
<evidence type="ECO:0000256" key="5">
    <source>
        <dbReference type="ARBA" id="ARBA00023016"/>
    </source>
</evidence>
<dbReference type="PATRIC" id="fig|2033.6.peg.1203"/>
<evidence type="ECO:0000256" key="1">
    <source>
        <dbReference type="ARBA" id="ARBA00007381"/>
    </source>
</evidence>
<dbReference type="PROSITE" id="PS01036">
    <property type="entry name" value="HSP70_3"/>
    <property type="match status" value="1"/>
</dbReference>
<name>A0A147ESL7_MICTE</name>
<dbReference type="EMBL" id="LDRT01000171">
    <property type="protein sequence ID" value="KTR87522.1"/>
    <property type="molecule type" value="Genomic_DNA"/>
</dbReference>
<dbReference type="OrthoDB" id="9766019at2"/>
<dbReference type="GO" id="GO:0140662">
    <property type="term" value="F:ATP-dependent protein folding chaperone"/>
    <property type="evidence" value="ECO:0007669"/>
    <property type="project" value="InterPro"/>
</dbReference>
<dbReference type="InterPro" id="IPR029047">
    <property type="entry name" value="HSP70_peptide-bd_sf"/>
</dbReference>
<keyword evidence="6" id="KW-0143">Chaperone</keyword>
<dbReference type="GO" id="GO:0005524">
    <property type="term" value="F:ATP binding"/>
    <property type="evidence" value="ECO:0007669"/>
    <property type="project" value="UniProtKB-KW"/>
</dbReference>
<comment type="caution">
    <text evidence="8">The sequence shown here is derived from an EMBL/GenBank/DDBJ whole genome shotgun (WGS) entry which is preliminary data.</text>
</comment>
<dbReference type="RefSeq" id="WP_058625290.1">
    <property type="nucleotide sequence ID" value="NZ_LDRT01000171.1"/>
</dbReference>
<reference evidence="8 9" key="1">
    <citation type="journal article" date="2016" name="Front. Microbiol.">
        <title>Genomic Resource of Rice Seed Associated Bacteria.</title>
        <authorList>
            <person name="Midha S."/>
            <person name="Bansal K."/>
            <person name="Sharma S."/>
            <person name="Kumar N."/>
            <person name="Patil P.P."/>
            <person name="Chaudhry V."/>
            <person name="Patil P.B."/>
        </authorList>
    </citation>
    <scope>NUCLEOTIDE SEQUENCE [LARGE SCALE GENOMIC DNA]</scope>
    <source>
        <strain evidence="8 9">NS220</strain>
    </source>
</reference>
<dbReference type="SUPFAM" id="SSF100920">
    <property type="entry name" value="Heat shock protein 70kD (HSP70), peptide-binding domain"/>
    <property type="match status" value="1"/>
</dbReference>
<organism evidence="8 9">
    <name type="scientific">Microbacterium testaceum</name>
    <name type="common">Aureobacterium testaceum</name>
    <name type="synonym">Brevibacterium testaceum</name>
    <dbReference type="NCBI Taxonomy" id="2033"/>
    <lineage>
        <taxon>Bacteria</taxon>
        <taxon>Bacillati</taxon>
        <taxon>Actinomycetota</taxon>
        <taxon>Actinomycetes</taxon>
        <taxon>Micrococcales</taxon>
        <taxon>Microbacteriaceae</taxon>
        <taxon>Microbacterium</taxon>
    </lineage>
</organism>
<evidence type="ECO:0000256" key="3">
    <source>
        <dbReference type="ARBA" id="ARBA00022741"/>
    </source>
</evidence>
<accession>A0A147ESL7</accession>
<dbReference type="PANTHER" id="PTHR19375">
    <property type="entry name" value="HEAT SHOCK PROTEIN 70KDA"/>
    <property type="match status" value="1"/>
</dbReference>
<keyword evidence="4 7" id="KW-0067">ATP-binding</keyword>
<dbReference type="SUPFAM" id="SSF53067">
    <property type="entry name" value="Actin-like ATPase domain"/>
    <property type="match status" value="2"/>
</dbReference>
<evidence type="ECO:0000313" key="8">
    <source>
        <dbReference type="EMBL" id="KTR87522.1"/>
    </source>
</evidence>
<keyword evidence="2" id="KW-0597">Phosphoprotein</keyword>
<evidence type="ECO:0000256" key="7">
    <source>
        <dbReference type="RuleBase" id="RU003322"/>
    </source>
</evidence>
<dbReference type="InterPro" id="IPR013126">
    <property type="entry name" value="Hsp_70_fam"/>
</dbReference>
<keyword evidence="3 7" id="KW-0547">Nucleotide-binding</keyword>
<dbReference type="Gene3D" id="3.90.640.10">
    <property type="entry name" value="Actin, Chain A, domain 4"/>
    <property type="match status" value="1"/>
</dbReference>
<dbReference type="Gene3D" id="2.60.34.10">
    <property type="entry name" value="Substrate Binding Domain Of DNAk, Chain A, domain 1"/>
    <property type="match status" value="1"/>
</dbReference>
<dbReference type="InterPro" id="IPR018181">
    <property type="entry name" value="Heat_shock_70_CS"/>
</dbReference>
<evidence type="ECO:0000313" key="9">
    <source>
        <dbReference type="Proteomes" id="UP000075025"/>
    </source>
</evidence>
<evidence type="ECO:0000256" key="6">
    <source>
        <dbReference type="ARBA" id="ARBA00023186"/>
    </source>
</evidence>
<proteinExistence type="inferred from homology"/>
<dbReference type="Pfam" id="PF00012">
    <property type="entry name" value="HSP70"/>
    <property type="match status" value="2"/>
</dbReference>
<dbReference type="AlphaFoldDB" id="A0A147ESL7"/>
<gene>
    <name evidence="8" type="ORF">NS220_17690</name>
</gene>
<evidence type="ECO:0000256" key="2">
    <source>
        <dbReference type="ARBA" id="ARBA00022553"/>
    </source>
</evidence>
<dbReference type="PROSITE" id="PS00297">
    <property type="entry name" value="HSP70_1"/>
    <property type="match status" value="1"/>
</dbReference>
<dbReference type="Proteomes" id="UP000075025">
    <property type="component" value="Unassembled WGS sequence"/>
</dbReference>
<comment type="similarity">
    <text evidence="1 7">Belongs to the heat shock protein 70 family.</text>
</comment>
<dbReference type="PRINTS" id="PR00301">
    <property type="entry name" value="HEATSHOCK70"/>
</dbReference>
<dbReference type="InterPro" id="IPR043129">
    <property type="entry name" value="ATPase_NBD"/>
</dbReference>
<evidence type="ECO:0000256" key="4">
    <source>
        <dbReference type="ARBA" id="ARBA00022840"/>
    </source>
</evidence>
<dbReference type="FunFam" id="3.30.420.40:FF:000545">
    <property type="entry name" value="Endoplasmic reticulum chaperone BiP"/>
    <property type="match status" value="1"/>
</dbReference>
<protein>
    <submittedName>
        <fullName evidence="8">Molecular chaperone</fullName>
    </submittedName>
</protein>
<dbReference type="CDD" id="cd24029">
    <property type="entry name" value="ASKHA_NBD_HSP70_DnaK_HscA_HscC"/>
    <property type="match status" value="1"/>
</dbReference>
<dbReference type="Gene3D" id="3.30.420.40">
    <property type="match status" value="2"/>
</dbReference>